<dbReference type="RefSeq" id="WP_378997255.1">
    <property type="nucleotide sequence ID" value="NZ_JBHSMT010000013.1"/>
</dbReference>
<protein>
    <submittedName>
        <fullName evidence="1">DUF4936 family protein</fullName>
    </submittedName>
</protein>
<dbReference type="EMBL" id="JBHSMT010000013">
    <property type="protein sequence ID" value="MFC5474188.1"/>
    <property type="molecule type" value="Genomic_DNA"/>
</dbReference>
<evidence type="ECO:0000313" key="1">
    <source>
        <dbReference type="EMBL" id="MFC5474188.1"/>
    </source>
</evidence>
<reference evidence="2" key="1">
    <citation type="journal article" date="2019" name="Int. J. Syst. Evol. Microbiol.">
        <title>The Global Catalogue of Microorganisms (GCM) 10K type strain sequencing project: providing services to taxonomists for standard genome sequencing and annotation.</title>
        <authorList>
            <consortium name="The Broad Institute Genomics Platform"/>
            <consortium name="The Broad Institute Genome Sequencing Center for Infectious Disease"/>
            <person name="Wu L."/>
            <person name="Ma J."/>
        </authorList>
    </citation>
    <scope>NUCLEOTIDE SEQUENCE [LARGE SCALE GENOMIC DNA]</scope>
    <source>
        <strain evidence="2">JCM 17066</strain>
    </source>
</reference>
<comment type="caution">
    <text evidence="1">The sequence shown here is derived from an EMBL/GenBank/DDBJ whole genome shotgun (WGS) entry which is preliminary data.</text>
</comment>
<keyword evidence="2" id="KW-1185">Reference proteome</keyword>
<proteinExistence type="predicted"/>
<dbReference type="InterPro" id="IPR032556">
    <property type="entry name" value="DUF4936"/>
</dbReference>
<gene>
    <name evidence="1" type="ORF">ACFPM8_09470</name>
</gene>
<dbReference type="Pfam" id="PF16290">
    <property type="entry name" value="DUF4936"/>
    <property type="match status" value="1"/>
</dbReference>
<dbReference type="Proteomes" id="UP001596045">
    <property type="component" value="Unassembled WGS sequence"/>
</dbReference>
<evidence type="ECO:0000313" key="2">
    <source>
        <dbReference type="Proteomes" id="UP001596045"/>
    </source>
</evidence>
<organism evidence="1 2">
    <name type="scientific">Paraherbaspirillum soli</name>
    <dbReference type="NCBI Taxonomy" id="631222"/>
    <lineage>
        <taxon>Bacteria</taxon>
        <taxon>Pseudomonadati</taxon>
        <taxon>Pseudomonadota</taxon>
        <taxon>Betaproteobacteria</taxon>
        <taxon>Burkholderiales</taxon>
        <taxon>Oxalobacteraceae</taxon>
        <taxon>Paraherbaspirillum</taxon>
    </lineage>
</organism>
<sequence length="97" mass="10900">MSMDLYIYYRVAAERAQQFDHAATAMQAGLSHRHRIASALKRRPEIEDGHHTWMEVYSSVPPDFTHIVEQAVTQSGIAAFIAGPRHTESFVNISSCV</sequence>
<accession>A0ABW0MAW9</accession>
<name>A0ABW0MAW9_9BURK</name>